<evidence type="ECO:0000313" key="3">
    <source>
        <dbReference type="EMBL" id="CAD9825961.1"/>
    </source>
</evidence>
<protein>
    <recommendedName>
        <fullName evidence="2">N-acetyltransferase domain-containing protein</fullName>
    </recommendedName>
</protein>
<reference evidence="3" key="1">
    <citation type="submission" date="2021-01" db="EMBL/GenBank/DDBJ databases">
        <authorList>
            <person name="Corre E."/>
            <person name="Pelletier E."/>
            <person name="Niang G."/>
            <person name="Scheremetjew M."/>
            <person name="Finn R."/>
            <person name="Kale V."/>
            <person name="Holt S."/>
            <person name="Cochrane G."/>
            <person name="Meng A."/>
            <person name="Brown T."/>
            <person name="Cohen L."/>
        </authorList>
    </citation>
    <scope>NUCLEOTIDE SEQUENCE</scope>
    <source>
        <strain evidence="3">CCMP2084</strain>
    </source>
</reference>
<dbReference type="Gene3D" id="3.40.630.30">
    <property type="match status" value="1"/>
</dbReference>
<keyword evidence="1" id="KW-0472">Membrane</keyword>
<dbReference type="AlphaFoldDB" id="A0A6T7JSB4"/>
<organism evidence="3">
    <name type="scientific">Attheya septentrionalis</name>
    <dbReference type="NCBI Taxonomy" id="420275"/>
    <lineage>
        <taxon>Eukaryota</taxon>
        <taxon>Sar</taxon>
        <taxon>Stramenopiles</taxon>
        <taxon>Ochrophyta</taxon>
        <taxon>Bacillariophyta</taxon>
        <taxon>Coscinodiscophyceae</taxon>
        <taxon>Chaetocerotophycidae</taxon>
        <taxon>Chaetocerotales</taxon>
        <taxon>Attheyaceae</taxon>
        <taxon>Attheya</taxon>
    </lineage>
</organism>
<feature type="domain" description="N-acetyltransferase" evidence="2">
    <location>
        <begin position="74"/>
        <end position="219"/>
    </location>
</feature>
<dbReference type="InterPro" id="IPR016181">
    <property type="entry name" value="Acyl_CoA_acyltransferase"/>
</dbReference>
<keyword evidence="1" id="KW-0812">Transmembrane</keyword>
<keyword evidence="1" id="KW-1133">Transmembrane helix</keyword>
<feature type="transmembrane region" description="Helical" evidence="1">
    <location>
        <begin position="238"/>
        <end position="259"/>
    </location>
</feature>
<dbReference type="GO" id="GO:0016747">
    <property type="term" value="F:acyltransferase activity, transferring groups other than amino-acyl groups"/>
    <property type="evidence" value="ECO:0007669"/>
    <property type="project" value="InterPro"/>
</dbReference>
<evidence type="ECO:0000256" key="1">
    <source>
        <dbReference type="SAM" id="Phobius"/>
    </source>
</evidence>
<dbReference type="EMBL" id="HBHQ01026299">
    <property type="protein sequence ID" value="CAD9825961.1"/>
    <property type="molecule type" value="Transcribed_RNA"/>
</dbReference>
<gene>
    <name evidence="3" type="ORF">ASEP1449_LOCUS17795</name>
</gene>
<name>A0A6T7JSB4_9STRA</name>
<proteinExistence type="predicted"/>
<dbReference type="Pfam" id="PF00583">
    <property type="entry name" value="Acetyltransf_1"/>
    <property type="match status" value="1"/>
</dbReference>
<accession>A0A6T7JSB4</accession>
<evidence type="ECO:0000259" key="2">
    <source>
        <dbReference type="PROSITE" id="PS51186"/>
    </source>
</evidence>
<dbReference type="InterPro" id="IPR000182">
    <property type="entry name" value="GNAT_dom"/>
</dbReference>
<sequence length="265" mass="29821">MIVSSWHTAANQEYNLVKVEDGNLDAAKEAFLVAFHHQYKKYDTVKDLGLKPLAAPSGDKEKDDHEVLEHFLQMGFAEEITRFEKILQNGQQDDGQTIEYFFQVEGPTSSPVALPENEENGKTVVGYAGIQYEPSKNRCYIHQLGVSPKHWGCGIGRKLVFALVESGCHPDLSSISLLTRRINQEGIDFYKHIGFQEVSLQATQDDYLDFTKYIQLEWEKEEKDAGVHRGLEAEPSSFTSGMMAIVVPLVFAIVVSTICKMRTSK</sequence>
<dbReference type="CDD" id="cd04301">
    <property type="entry name" value="NAT_SF"/>
    <property type="match status" value="1"/>
</dbReference>
<dbReference type="SUPFAM" id="SSF55729">
    <property type="entry name" value="Acyl-CoA N-acyltransferases (Nat)"/>
    <property type="match status" value="1"/>
</dbReference>
<dbReference type="PROSITE" id="PS51186">
    <property type="entry name" value="GNAT"/>
    <property type="match status" value="1"/>
</dbReference>